<organism evidence="12 13">
    <name type="scientific">Dietzia timorensis</name>
    <dbReference type="NCBI Taxonomy" id="499555"/>
    <lineage>
        <taxon>Bacteria</taxon>
        <taxon>Bacillati</taxon>
        <taxon>Actinomycetota</taxon>
        <taxon>Actinomycetes</taxon>
        <taxon>Mycobacteriales</taxon>
        <taxon>Dietziaceae</taxon>
        <taxon>Dietzia</taxon>
    </lineage>
</organism>
<feature type="compositionally biased region" description="Basic and acidic residues" evidence="9">
    <location>
        <begin position="52"/>
        <end position="69"/>
    </location>
</feature>
<comment type="catalytic activity">
    <reaction evidence="1">
        <text>acetyl-CoA + phosphate = acetyl phosphate + CoA</text>
        <dbReference type="Rhea" id="RHEA:19521"/>
        <dbReference type="ChEBI" id="CHEBI:22191"/>
        <dbReference type="ChEBI" id="CHEBI:43474"/>
        <dbReference type="ChEBI" id="CHEBI:57287"/>
        <dbReference type="ChEBI" id="CHEBI:57288"/>
        <dbReference type="EC" id="2.3.1.8"/>
    </reaction>
</comment>
<evidence type="ECO:0000313" key="13">
    <source>
        <dbReference type="Proteomes" id="UP000186104"/>
    </source>
</evidence>
<keyword evidence="13" id="KW-1185">Reference proteome</keyword>
<dbReference type="NCBIfam" id="NF007233">
    <property type="entry name" value="PRK09653.1"/>
    <property type="match status" value="1"/>
</dbReference>
<evidence type="ECO:0000259" key="11">
    <source>
        <dbReference type="Pfam" id="PF07085"/>
    </source>
</evidence>
<comment type="pathway">
    <text evidence="2">Metabolic intermediate biosynthesis; acetyl-CoA biosynthesis; acetyl-CoA from acetate: step 2/2.</text>
</comment>
<reference evidence="12 13" key="1">
    <citation type="submission" date="2016-06" db="EMBL/GenBank/DDBJ databases">
        <title>Complete genome sequence of a saline-alkali tolerant type strain Dietzia timorensis ID05-A0528T.</title>
        <authorList>
            <person name="Wu X."/>
        </authorList>
    </citation>
    <scope>NUCLEOTIDE SEQUENCE [LARGE SCALE GENOMIC DNA]</scope>
    <source>
        <strain evidence="12 13">ID05-A0528</strain>
    </source>
</reference>
<dbReference type="Gene3D" id="3.40.1390.20">
    <property type="entry name" value="HprK N-terminal domain-like"/>
    <property type="match status" value="1"/>
</dbReference>
<evidence type="ECO:0000256" key="5">
    <source>
        <dbReference type="ARBA" id="ARBA00022679"/>
    </source>
</evidence>
<dbReference type="PANTHER" id="PTHR43356">
    <property type="entry name" value="PHOSPHATE ACETYLTRANSFERASE"/>
    <property type="match status" value="1"/>
</dbReference>
<dbReference type="Gene3D" id="3.40.50.10950">
    <property type="match status" value="1"/>
</dbReference>
<dbReference type="PANTHER" id="PTHR43356:SF3">
    <property type="entry name" value="PHOSPHATE ACETYLTRANSFERASE"/>
    <property type="match status" value="1"/>
</dbReference>
<protein>
    <recommendedName>
        <fullName evidence="4">Phosphate acetyltransferase</fullName>
        <ecNumber evidence="3">2.3.1.8</ecNumber>
    </recommendedName>
    <alternativeName>
        <fullName evidence="7">Phosphotransacetylase</fullName>
    </alternativeName>
</protein>
<dbReference type="Gene3D" id="3.40.50.300">
    <property type="entry name" value="P-loop containing nucleotide triphosphate hydrolases"/>
    <property type="match status" value="1"/>
</dbReference>
<dbReference type="InterPro" id="IPR002505">
    <property type="entry name" value="PTA_PTB"/>
</dbReference>
<evidence type="ECO:0000256" key="2">
    <source>
        <dbReference type="ARBA" id="ARBA00004989"/>
    </source>
</evidence>
<feature type="domain" description="DRTGG" evidence="11">
    <location>
        <begin position="317"/>
        <end position="427"/>
    </location>
</feature>
<dbReference type="InterPro" id="IPR028979">
    <property type="entry name" value="Ser_kin/Pase_Hpr-like_N_sf"/>
</dbReference>
<feature type="compositionally biased region" description="Low complexity" evidence="9">
    <location>
        <begin position="70"/>
        <end position="101"/>
    </location>
</feature>
<dbReference type="InterPro" id="IPR010766">
    <property type="entry name" value="DRTGG"/>
</dbReference>
<dbReference type="CDD" id="cd03109">
    <property type="entry name" value="DTBS"/>
    <property type="match status" value="1"/>
</dbReference>
<feature type="region of interest" description="Disordered" evidence="9">
    <location>
        <begin position="1"/>
        <end position="112"/>
    </location>
</feature>
<accession>A0A173LMV7</accession>
<dbReference type="EC" id="2.3.1.8" evidence="3"/>
<dbReference type="AlphaFoldDB" id="A0A173LMV7"/>
<evidence type="ECO:0000256" key="1">
    <source>
        <dbReference type="ARBA" id="ARBA00000705"/>
    </source>
</evidence>
<dbReference type="InterPro" id="IPR042112">
    <property type="entry name" value="P_AcTrfase_dom2"/>
</dbReference>
<dbReference type="Proteomes" id="UP000186104">
    <property type="component" value="Chromosome"/>
</dbReference>
<gene>
    <name evidence="12" type="ORF">BJL86_2855</name>
</gene>
<keyword evidence="6" id="KW-0012">Acyltransferase</keyword>
<dbReference type="GO" id="GO:0008959">
    <property type="term" value="F:phosphate acetyltransferase activity"/>
    <property type="evidence" value="ECO:0007669"/>
    <property type="project" value="UniProtKB-EC"/>
</dbReference>
<comment type="function">
    <text evidence="8">Involved in acetate metabolism.</text>
</comment>
<dbReference type="NCBIfam" id="TIGR00651">
    <property type="entry name" value="pta"/>
    <property type="match status" value="1"/>
</dbReference>
<evidence type="ECO:0000256" key="8">
    <source>
        <dbReference type="ARBA" id="ARBA00049955"/>
    </source>
</evidence>
<name>A0A173LMV7_9ACTN</name>
<evidence type="ECO:0000256" key="4">
    <source>
        <dbReference type="ARBA" id="ARBA00021528"/>
    </source>
</evidence>
<sequence>MSKASDTEASKKKASASKKKASSAKAKKGGSTKAASKKASNTSAAKKTSRAKAKDSSAKVSSKKADSTKSSKAKASAKGASTKKAAPSKKAAADDAVSATVPERRAEDSGAAPSSVFVVASEGATGKSTVALGLLRFLAGKVQRVGVFRPIAPCAEGERDEILEVLQQHTNVDIPYEDCIGVSGDLFHANPEQRIDEIVQRYHAVADQCDAVVVLGSDYTGVAYPPEFDVNARIATNLGIAVLLVVKSFGRTPAEIAGNAEISLQELRNHHAHPVALVANRCDPGAVEDIESALGSLDMPVWAVPEDPVLVAPTMGELMEALDGEFHAGDPALLDREAMHMMVGGMTADRILARLKDGQVVIIPADRTDAVLAVASAHNAEGFPSLAGMVWNGGVEPSEELDRLITGLKPSMPIIKTAHGTYESASIAAGTRGRINSTSGRKVEAALSLMEKYVDTSELLQRLQVRIPDVITPQMFEYRLLEQARSDRRHIVLPEGTDDRILHAAGRLMRREVAKLTILGDSEAVAARAEELGIDLGDATILDPATSKHLDKFAKKYAKLRKHKGVTLEQAREKVTDISYFGTMMVLEGMADGMVSGAAHTTAHTIRPSLEVIKTKPGVSTVSSVFFMCLADHVLAFADCAVVPDPSAAQLADIAVSSAETASQFGISPRVAMLSYSTGDSGSGEDVEKVREGTSVAEERLSGIPVEGPIQFDAAVDPVVAQKKAPGSDVAGQATVLIFPDLNTGNNTYKAVQRTAGAVAIGPVLQGLNKPINDLSRGALVEDIVNTVAITAIQAQKG</sequence>
<dbReference type="Pfam" id="PF07085">
    <property type="entry name" value="DRTGG"/>
    <property type="match status" value="1"/>
</dbReference>
<dbReference type="Gene3D" id="3.40.50.10750">
    <property type="entry name" value="Isocitrate/Isopropylmalate dehydrogenase-like"/>
    <property type="match status" value="1"/>
</dbReference>
<dbReference type="Pfam" id="PF01515">
    <property type="entry name" value="PTA_PTB"/>
    <property type="match status" value="1"/>
</dbReference>
<dbReference type="KEGG" id="dtm:BJL86_2855"/>
<feature type="compositionally biased region" description="Low complexity" evidence="9">
    <location>
        <begin position="31"/>
        <end position="46"/>
    </location>
</feature>
<evidence type="ECO:0000256" key="3">
    <source>
        <dbReference type="ARBA" id="ARBA00012707"/>
    </source>
</evidence>
<feature type="compositionally biased region" description="Basic residues" evidence="9">
    <location>
        <begin position="12"/>
        <end position="30"/>
    </location>
</feature>
<dbReference type="SUPFAM" id="SSF53659">
    <property type="entry name" value="Isocitrate/Isopropylmalate dehydrogenase-like"/>
    <property type="match status" value="1"/>
</dbReference>
<dbReference type="FunFam" id="3.40.50.10750:FF:000001">
    <property type="entry name" value="Phosphate acetyltransferase"/>
    <property type="match status" value="1"/>
</dbReference>
<dbReference type="SUPFAM" id="SSF75138">
    <property type="entry name" value="HprK N-terminal domain-like"/>
    <property type="match status" value="1"/>
</dbReference>
<evidence type="ECO:0000256" key="6">
    <source>
        <dbReference type="ARBA" id="ARBA00023315"/>
    </source>
</evidence>
<evidence type="ECO:0000256" key="9">
    <source>
        <dbReference type="SAM" id="MobiDB-lite"/>
    </source>
</evidence>
<feature type="compositionally biased region" description="Basic and acidic residues" evidence="9">
    <location>
        <begin position="1"/>
        <end position="11"/>
    </location>
</feature>
<evidence type="ECO:0000313" key="12">
    <source>
        <dbReference type="EMBL" id="ANI93615.1"/>
    </source>
</evidence>
<dbReference type="NCBIfam" id="NF004167">
    <property type="entry name" value="PRK05632.1"/>
    <property type="match status" value="1"/>
</dbReference>
<dbReference type="STRING" id="499555.BJL86_2855"/>
<dbReference type="InterPro" id="IPR027417">
    <property type="entry name" value="P-loop_NTPase"/>
</dbReference>
<dbReference type="InterPro" id="IPR004614">
    <property type="entry name" value="P_AcTrfase"/>
</dbReference>
<evidence type="ECO:0000259" key="10">
    <source>
        <dbReference type="Pfam" id="PF01515"/>
    </source>
</evidence>
<dbReference type="InterPro" id="IPR050500">
    <property type="entry name" value="Phos_Acetyltrans/Butyryltrans"/>
</dbReference>
<evidence type="ECO:0000256" key="7">
    <source>
        <dbReference type="ARBA" id="ARBA00031108"/>
    </source>
</evidence>
<feature type="domain" description="Phosphate acetyl/butaryl transferase" evidence="10">
    <location>
        <begin position="475"/>
        <end position="792"/>
    </location>
</feature>
<keyword evidence="5 12" id="KW-0808">Transferase</keyword>
<dbReference type="SUPFAM" id="SSF52540">
    <property type="entry name" value="P-loop containing nucleoside triphosphate hydrolases"/>
    <property type="match status" value="1"/>
</dbReference>
<dbReference type="Pfam" id="PF13500">
    <property type="entry name" value="AAA_26"/>
    <property type="match status" value="1"/>
</dbReference>
<dbReference type="EMBL" id="CP015961">
    <property type="protein sequence ID" value="ANI93615.1"/>
    <property type="molecule type" value="Genomic_DNA"/>
</dbReference>
<proteinExistence type="predicted"/>
<dbReference type="InterPro" id="IPR042113">
    <property type="entry name" value="P_AcTrfase_dom1"/>
</dbReference>